<dbReference type="PANTHER" id="PTHR43818:SF11">
    <property type="entry name" value="BCDNA.GH03377"/>
    <property type="match status" value="1"/>
</dbReference>
<reference evidence="3 4" key="1">
    <citation type="submission" date="2020-02" db="EMBL/GenBank/DDBJ databases">
        <authorList>
            <person name="Li X.-J."/>
            <person name="Han X.-M."/>
        </authorList>
    </citation>
    <scope>NUCLEOTIDE SEQUENCE [LARGE SCALE GENOMIC DNA]</scope>
    <source>
        <strain evidence="3 4">CCTCC AB 2017055</strain>
    </source>
</reference>
<dbReference type="InterPro" id="IPR050463">
    <property type="entry name" value="Gfo/Idh/MocA_oxidrdct_glycsds"/>
</dbReference>
<sequence length="285" mass="29989">MFHAPVWSGGPETTLSGVWARRPEAARAVAEAHGARAVTSFDELLESSDAVAFCVPPDVQSGLAIRAAEAGRHLVLEKPIADTLRDARALADTCDAAGIGSLVMFTSRFSAETKSFLERAGSIDVAGARAAMLTPAFLDGPFAQSAWRRERGALLDVGPHVFDLLTAAVGPIERVHARGTSRGWLGIHADHHGGAASDISISCSVGVQRGRFEIELFGPAGAQRYDVDGGEPAQVHATIRSALAAAADGRPHTCDVHRGLDIQHLIDAVERSMHEGRATLVSRAG</sequence>
<keyword evidence="1" id="KW-0560">Oxidoreductase</keyword>
<protein>
    <submittedName>
        <fullName evidence="3">Gfo/Idh/MocA family oxidoreductase</fullName>
    </submittedName>
</protein>
<dbReference type="GO" id="GO:0000166">
    <property type="term" value="F:nucleotide binding"/>
    <property type="evidence" value="ECO:0007669"/>
    <property type="project" value="InterPro"/>
</dbReference>
<dbReference type="AlphaFoldDB" id="A0A6L9SCH0"/>
<dbReference type="InterPro" id="IPR000683">
    <property type="entry name" value="Gfo/Idh/MocA-like_OxRdtase_N"/>
</dbReference>
<evidence type="ECO:0000313" key="3">
    <source>
        <dbReference type="EMBL" id="NEE02261.1"/>
    </source>
</evidence>
<dbReference type="EMBL" id="JAAGOA010000014">
    <property type="protein sequence ID" value="NEE02261.1"/>
    <property type="molecule type" value="Genomic_DNA"/>
</dbReference>
<accession>A0A6L9SCH0</accession>
<evidence type="ECO:0000313" key="4">
    <source>
        <dbReference type="Proteomes" id="UP000475214"/>
    </source>
</evidence>
<gene>
    <name evidence="3" type="ORF">G1H10_18980</name>
</gene>
<comment type="caution">
    <text evidence="3">The sequence shown here is derived from an EMBL/GenBank/DDBJ whole genome shotgun (WGS) entry which is preliminary data.</text>
</comment>
<feature type="domain" description="Gfo/Idh/MocA-like oxidoreductase N-terminal" evidence="2">
    <location>
        <begin position="3"/>
        <end position="98"/>
    </location>
</feature>
<dbReference type="SUPFAM" id="SSF51735">
    <property type="entry name" value="NAD(P)-binding Rossmann-fold domains"/>
    <property type="match status" value="1"/>
</dbReference>
<dbReference type="GO" id="GO:0016491">
    <property type="term" value="F:oxidoreductase activity"/>
    <property type="evidence" value="ECO:0007669"/>
    <property type="project" value="UniProtKB-KW"/>
</dbReference>
<dbReference type="Pfam" id="PF01408">
    <property type="entry name" value="GFO_IDH_MocA"/>
    <property type="match status" value="1"/>
</dbReference>
<dbReference type="InterPro" id="IPR036291">
    <property type="entry name" value="NAD(P)-bd_dom_sf"/>
</dbReference>
<name>A0A6L9SCH0_9ACTN</name>
<organism evidence="3 4">
    <name type="scientific">Phytoactinopolyspora halotolerans</name>
    <dbReference type="NCBI Taxonomy" id="1981512"/>
    <lineage>
        <taxon>Bacteria</taxon>
        <taxon>Bacillati</taxon>
        <taxon>Actinomycetota</taxon>
        <taxon>Actinomycetes</taxon>
        <taxon>Jiangellales</taxon>
        <taxon>Jiangellaceae</taxon>
        <taxon>Phytoactinopolyspora</taxon>
    </lineage>
</organism>
<dbReference type="Proteomes" id="UP000475214">
    <property type="component" value="Unassembled WGS sequence"/>
</dbReference>
<dbReference type="Gene3D" id="3.30.360.10">
    <property type="entry name" value="Dihydrodipicolinate Reductase, domain 2"/>
    <property type="match status" value="1"/>
</dbReference>
<dbReference type="PANTHER" id="PTHR43818">
    <property type="entry name" value="BCDNA.GH03377"/>
    <property type="match status" value="1"/>
</dbReference>
<evidence type="ECO:0000259" key="2">
    <source>
        <dbReference type="Pfam" id="PF01408"/>
    </source>
</evidence>
<keyword evidence="4" id="KW-1185">Reference proteome</keyword>
<proteinExistence type="predicted"/>
<evidence type="ECO:0000256" key="1">
    <source>
        <dbReference type="ARBA" id="ARBA00023002"/>
    </source>
</evidence>
<dbReference type="SUPFAM" id="SSF55347">
    <property type="entry name" value="Glyceraldehyde-3-phosphate dehydrogenase-like, C-terminal domain"/>
    <property type="match status" value="1"/>
</dbReference>
<dbReference type="Gene3D" id="3.40.50.720">
    <property type="entry name" value="NAD(P)-binding Rossmann-like Domain"/>
    <property type="match status" value="1"/>
</dbReference>